<name>A0A6B3NLT8_9CYAN</name>
<gene>
    <name evidence="3" type="ORF">F6J89_28245</name>
</gene>
<proteinExistence type="predicted"/>
<feature type="domain" description="Condensation" evidence="1">
    <location>
        <begin position="73"/>
        <end position="148"/>
    </location>
</feature>
<dbReference type="AlphaFoldDB" id="A0A6B3NLT8"/>
<dbReference type="InterPro" id="IPR023213">
    <property type="entry name" value="CAT-like_dom_sf"/>
</dbReference>
<protein>
    <submittedName>
        <fullName evidence="3">Non-ribosomal peptide synthetase</fullName>
    </submittedName>
</protein>
<dbReference type="InterPro" id="IPR044894">
    <property type="entry name" value="TubC_N_sf"/>
</dbReference>
<dbReference type="Pfam" id="PF18563">
    <property type="entry name" value="TubC_N"/>
    <property type="match status" value="1"/>
</dbReference>
<accession>A0A6B3NLT8</accession>
<sequence>MTTIYKFLSELRSLDVQIWAEGYDLHYKAPKGRLTPELAAQLREHKSEIISFLDTTNNVNSSHLRPILPVEHQTKLPLSFGQQRLWFLTQLEPRSSVYNIPLAYRLRGLLNVTVLEQSLREIVRRHSILRTTFTSVDGQPVQVISPETDL</sequence>
<feature type="domain" description="TubC N-terminal docking" evidence="2">
    <location>
        <begin position="4"/>
        <end position="53"/>
    </location>
</feature>
<reference evidence="3" key="1">
    <citation type="submission" date="2019-11" db="EMBL/GenBank/DDBJ databases">
        <title>Genomic insights into an expanded diversity of filamentous marine cyanobacteria reveals the extraordinary biosynthetic potential of Moorea and Okeania.</title>
        <authorList>
            <person name="Ferreira Leao T."/>
            <person name="Wang M."/>
            <person name="Moss N."/>
            <person name="Da Silva R."/>
            <person name="Sanders J."/>
            <person name="Nurk S."/>
            <person name="Gurevich A."/>
            <person name="Humphrey G."/>
            <person name="Reher R."/>
            <person name="Zhu Q."/>
            <person name="Belda-Ferre P."/>
            <person name="Glukhov E."/>
            <person name="Rex R."/>
            <person name="Dorrestein P.C."/>
            <person name="Knight R."/>
            <person name="Pevzner P."/>
            <person name="Gerwick W.H."/>
            <person name="Gerwick L."/>
        </authorList>
    </citation>
    <scope>NUCLEOTIDE SEQUENCE</scope>
    <source>
        <strain evidence="3">SIO1C4</strain>
    </source>
</reference>
<evidence type="ECO:0000313" key="3">
    <source>
        <dbReference type="EMBL" id="NER31402.1"/>
    </source>
</evidence>
<dbReference type="SUPFAM" id="SSF52777">
    <property type="entry name" value="CoA-dependent acyltransferases"/>
    <property type="match status" value="1"/>
</dbReference>
<dbReference type="Pfam" id="PF00668">
    <property type="entry name" value="Condensation"/>
    <property type="match status" value="1"/>
</dbReference>
<organism evidence="3">
    <name type="scientific">Symploca sp. SIO1C4</name>
    <dbReference type="NCBI Taxonomy" id="2607765"/>
    <lineage>
        <taxon>Bacteria</taxon>
        <taxon>Bacillati</taxon>
        <taxon>Cyanobacteriota</taxon>
        <taxon>Cyanophyceae</taxon>
        <taxon>Coleofasciculales</taxon>
        <taxon>Coleofasciculaceae</taxon>
        <taxon>Symploca</taxon>
    </lineage>
</organism>
<dbReference type="Gene3D" id="1.10.10.1830">
    <property type="entry name" value="Non-ribosomal peptide synthase, adenylation domain"/>
    <property type="match status" value="1"/>
</dbReference>
<dbReference type="GO" id="GO:0008610">
    <property type="term" value="P:lipid biosynthetic process"/>
    <property type="evidence" value="ECO:0007669"/>
    <property type="project" value="UniProtKB-ARBA"/>
</dbReference>
<dbReference type="Gene3D" id="3.30.559.10">
    <property type="entry name" value="Chloramphenicol acetyltransferase-like domain"/>
    <property type="match status" value="1"/>
</dbReference>
<dbReference type="GO" id="GO:0003824">
    <property type="term" value="F:catalytic activity"/>
    <property type="evidence" value="ECO:0007669"/>
    <property type="project" value="InterPro"/>
</dbReference>
<dbReference type="InterPro" id="IPR001242">
    <property type="entry name" value="Condensation_dom"/>
</dbReference>
<feature type="non-terminal residue" evidence="3">
    <location>
        <position position="150"/>
    </location>
</feature>
<evidence type="ECO:0000259" key="1">
    <source>
        <dbReference type="Pfam" id="PF00668"/>
    </source>
</evidence>
<dbReference type="InterPro" id="IPR041464">
    <property type="entry name" value="TubC_N"/>
</dbReference>
<evidence type="ECO:0000259" key="2">
    <source>
        <dbReference type="Pfam" id="PF18563"/>
    </source>
</evidence>
<dbReference type="EMBL" id="JAAHFQ010000807">
    <property type="protein sequence ID" value="NER31402.1"/>
    <property type="molecule type" value="Genomic_DNA"/>
</dbReference>
<comment type="caution">
    <text evidence="3">The sequence shown here is derived from an EMBL/GenBank/DDBJ whole genome shotgun (WGS) entry which is preliminary data.</text>
</comment>